<evidence type="ECO:0000313" key="4">
    <source>
        <dbReference type="Proteomes" id="UP000217785"/>
    </source>
</evidence>
<sequence length="349" mass="38999">MGALMTSCGNSTQAPSSDNSSQKGSAAEIASYEGADREQKLVEAAKKEGSLNLYTSMALEDMQKLASEFEKKYDIKVNIWRAGSENVLQRIVTEAKGGRFEFDVVETNGPEMEAVQREKLLQEVKSPYLKDLIPQAVFPHKEWVATRLNVFVQAYNTNKVKKEELPKSYQDLLDPKWKGRLGIEAEDLDYFAAVVKEMGEEKGINYWKDLVSTNGLSVRKGHTLLAQLVASGEVPFALTVYSYKVEQLKTKDKAPVDWFALDPAIARPNGVGVSRKAPHPNAAVLFYDFMISDAQKMLSSMEFVPTNSKIGTGLNDIKLKFVDPAIILDENEKWSKLYDEIIVKKASKK</sequence>
<protein>
    <submittedName>
        <fullName evidence="3">ABC transporter substrate-binding protein</fullName>
    </submittedName>
</protein>
<keyword evidence="1" id="KW-0732">Signal</keyword>
<dbReference type="AlphaFoldDB" id="A0A292YR07"/>
<dbReference type="EMBL" id="BDUF01000095">
    <property type="protein sequence ID" value="GAX91349.1"/>
    <property type="molecule type" value="Genomic_DNA"/>
</dbReference>
<reference evidence="4" key="1">
    <citation type="submission" date="2017-07" db="EMBL/GenBank/DDBJ databases">
        <title>Draft genome sequence of Effusibacillus lacus strain skLN1.</title>
        <authorList>
            <person name="Watanabe M."/>
            <person name="Kojima H."/>
            <person name="Fukui M."/>
        </authorList>
    </citation>
    <scope>NUCLEOTIDE SEQUENCE [LARGE SCALE GENOMIC DNA]</scope>
    <source>
        <strain evidence="4">skLN1</strain>
    </source>
</reference>
<dbReference type="InterPro" id="IPR006059">
    <property type="entry name" value="SBP"/>
</dbReference>
<keyword evidence="4" id="KW-1185">Reference proteome</keyword>
<gene>
    <name evidence="3" type="ORF">EFBL_3018</name>
</gene>
<dbReference type="Pfam" id="PF01547">
    <property type="entry name" value="SBP_bac_1"/>
    <property type="match status" value="1"/>
</dbReference>
<name>A0A292YR07_9BACL</name>
<organism evidence="3 4">
    <name type="scientific">Effusibacillus lacus</name>
    <dbReference type="NCBI Taxonomy" id="1348429"/>
    <lineage>
        <taxon>Bacteria</taxon>
        <taxon>Bacillati</taxon>
        <taxon>Bacillota</taxon>
        <taxon>Bacilli</taxon>
        <taxon>Bacillales</taxon>
        <taxon>Alicyclobacillaceae</taxon>
        <taxon>Effusibacillus</taxon>
    </lineage>
</organism>
<dbReference type="Gene3D" id="3.40.190.10">
    <property type="entry name" value="Periplasmic binding protein-like II"/>
    <property type="match status" value="2"/>
</dbReference>
<dbReference type="PANTHER" id="PTHR30006">
    <property type="entry name" value="THIAMINE-BINDING PERIPLASMIC PROTEIN-RELATED"/>
    <property type="match status" value="1"/>
</dbReference>
<evidence type="ECO:0000256" key="1">
    <source>
        <dbReference type="ARBA" id="ARBA00022729"/>
    </source>
</evidence>
<dbReference type="SUPFAM" id="SSF53850">
    <property type="entry name" value="Periplasmic binding protein-like II"/>
    <property type="match status" value="1"/>
</dbReference>
<feature type="compositionally biased region" description="Polar residues" evidence="2">
    <location>
        <begin position="7"/>
        <end position="24"/>
    </location>
</feature>
<dbReference type="Proteomes" id="UP000217785">
    <property type="component" value="Unassembled WGS sequence"/>
</dbReference>
<feature type="region of interest" description="Disordered" evidence="2">
    <location>
        <begin position="1"/>
        <end position="35"/>
    </location>
</feature>
<evidence type="ECO:0000256" key="2">
    <source>
        <dbReference type="SAM" id="MobiDB-lite"/>
    </source>
</evidence>
<comment type="caution">
    <text evidence="3">The sequence shown here is derived from an EMBL/GenBank/DDBJ whole genome shotgun (WGS) entry which is preliminary data.</text>
</comment>
<evidence type="ECO:0000313" key="3">
    <source>
        <dbReference type="EMBL" id="GAX91349.1"/>
    </source>
</evidence>
<accession>A0A292YR07</accession>
<proteinExistence type="predicted"/>